<keyword evidence="3" id="KW-0235">DNA replication</keyword>
<dbReference type="RefSeq" id="XP_028531593.1">
    <property type="nucleotide sequence ID" value="XM_028680058.1"/>
</dbReference>
<dbReference type="GO" id="GO:0008270">
    <property type="term" value="F:zinc ion binding"/>
    <property type="evidence" value="ECO:0007669"/>
    <property type="project" value="UniProtKB-KW"/>
</dbReference>
<dbReference type="CDD" id="cd04474">
    <property type="entry name" value="RPA1_DBD_A"/>
    <property type="match status" value="1"/>
</dbReference>
<dbReference type="InterPro" id="IPR012340">
    <property type="entry name" value="NA-bd_OB-fold"/>
</dbReference>
<evidence type="ECO:0000313" key="14">
    <source>
        <dbReference type="Proteomes" id="UP000220158"/>
    </source>
</evidence>
<dbReference type="InterPro" id="IPR013955">
    <property type="entry name" value="Rep_factor-A_C"/>
</dbReference>
<dbReference type="GO" id="GO:0006260">
    <property type="term" value="P:DNA replication"/>
    <property type="evidence" value="ECO:0007669"/>
    <property type="project" value="UniProtKB-KW"/>
</dbReference>
<dbReference type="OrthoDB" id="1751331at2759"/>
<gene>
    <name evidence="13" type="primary">RPA1</name>
    <name evidence="13" type="ORF">PRELSG_0306800</name>
</gene>
<evidence type="ECO:0000256" key="7">
    <source>
        <dbReference type="ARBA" id="ARBA00023125"/>
    </source>
</evidence>
<feature type="region of interest" description="Disordered" evidence="9">
    <location>
        <begin position="294"/>
        <end position="325"/>
    </location>
</feature>
<dbReference type="OMA" id="EFFFRIK"/>
<reference evidence="13 14" key="1">
    <citation type="submission" date="2015-04" db="EMBL/GenBank/DDBJ databases">
        <authorList>
            <consortium name="Pathogen Informatics"/>
        </authorList>
    </citation>
    <scope>NUCLEOTIDE SEQUENCE [LARGE SCALE GENOMIC DNA]</scope>
    <source>
        <strain evidence="13 14">SGS1</strain>
    </source>
</reference>
<dbReference type="FunFam" id="2.40.50.140:FF:000064">
    <property type="entry name" value="Replication protein A subunit"/>
    <property type="match status" value="1"/>
</dbReference>
<dbReference type="Pfam" id="PF01336">
    <property type="entry name" value="tRNA_anti-codon"/>
    <property type="match status" value="1"/>
</dbReference>
<comment type="similarity">
    <text evidence="2">Belongs to the replication factor A protein 1 family.</text>
</comment>
<keyword evidence="14" id="KW-1185">Reference proteome</keyword>
<name>A0A1J1H0U4_PLARL</name>
<dbReference type="GO" id="GO:0005634">
    <property type="term" value="C:nucleus"/>
    <property type="evidence" value="ECO:0007669"/>
    <property type="project" value="UniProtKB-SubCell"/>
</dbReference>
<feature type="compositionally biased region" description="Polar residues" evidence="9">
    <location>
        <begin position="312"/>
        <end position="324"/>
    </location>
</feature>
<evidence type="ECO:0000256" key="6">
    <source>
        <dbReference type="ARBA" id="ARBA00022833"/>
    </source>
</evidence>
<dbReference type="VEuPathDB" id="PlasmoDB:PRELSG_0306800"/>
<feature type="compositionally biased region" description="Low complexity" evidence="9">
    <location>
        <begin position="294"/>
        <end position="311"/>
    </location>
</feature>
<proteinExistence type="inferred from homology"/>
<feature type="region of interest" description="Disordered" evidence="9">
    <location>
        <begin position="373"/>
        <end position="396"/>
    </location>
</feature>
<feature type="domain" description="Replication protein A OB" evidence="12">
    <location>
        <begin position="660"/>
        <end position="759"/>
    </location>
</feature>
<evidence type="ECO:0000256" key="9">
    <source>
        <dbReference type="SAM" id="MobiDB-lite"/>
    </source>
</evidence>
<dbReference type="InterPro" id="IPR004365">
    <property type="entry name" value="NA-bd_OB_tRNA"/>
</dbReference>
<dbReference type="PANTHER" id="PTHR47165:SF4">
    <property type="entry name" value="OS03G0429900 PROTEIN"/>
    <property type="match status" value="1"/>
</dbReference>
<dbReference type="GeneID" id="39734676"/>
<evidence type="ECO:0000259" key="10">
    <source>
        <dbReference type="Pfam" id="PF01336"/>
    </source>
</evidence>
<keyword evidence="4" id="KW-0479">Metal-binding</keyword>
<evidence type="ECO:0000259" key="12">
    <source>
        <dbReference type="Pfam" id="PF16900"/>
    </source>
</evidence>
<feature type="domain" description="Replication factor A C-terminal" evidence="11">
    <location>
        <begin position="821"/>
        <end position="971"/>
    </location>
</feature>
<dbReference type="InterPro" id="IPR031657">
    <property type="entry name" value="REPA_OB_2"/>
</dbReference>
<feature type="compositionally biased region" description="Low complexity" evidence="9">
    <location>
        <begin position="374"/>
        <end position="392"/>
    </location>
</feature>
<evidence type="ECO:0000313" key="13">
    <source>
        <dbReference type="EMBL" id="CRG98583.1"/>
    </source>
</evidence>
<dbReference type="Pfam" id="PF08646">
    <property type="entry name" value="Rep_fac-A_C"/>
    <property type="match status" value="1"/>
</dbReference>
<keyword evidence="5" id="KW-0863">Zinc-finger</keyword>
<keyword evidence="8" id="KW-0539">Nucleus</keyword>
<comment type="subcellular location">
    <subcellularLocation>
        <location evidence="1">Nucleus</location>
    </subcellularLocation>
</comment>
<evidence type="ECO:0000256" key="4">
    <source>
        <dbReference type="ARBA" id="ARBA00022723"/>
    </source>
</evidence>
<dbReference type="InterPro" id="IPR047192">
    <property type="entry name" value="Euk_RPA1_DBD_C"/>
</dbReference>
<dbReference type="CDD" id="cd04475">
    <property type="entry name" value="RPA1_DBD_B"/>
    <property type="match status" value="1"/>
</dbReference>
<feature type="domain" description="OB" evidence="10">
    <location>
        <begin position="553"/>
        <end position="632"/>
    </location>
</feature>
<dbReference type="CDD" id="cd04476">
    <property type="entry name" value="RPA1_DBD_C"/>
    <property type="match status" value="1"/>
</dbReference>
<dbReference type="EMBL" id="LN835298">
    <property type="protein sequence ID" value="CRG98583.1"/>
    <property type="molecule type" value="Genomic_DNA"/>
</dbReference>
<dbReference type="PANTHER" id="PTHR47165">
    <property type="entry name" value="OS03G0429900 PROTEIN"/>
    <property type="match status" value="1"/>
</dbReference>
<dbReference type="SUPFAM" id="SSF50249">
    <property type="entry name" value="Nucleic acid-binding proteins"/>
    <property type="match status" value="3"/>
</dbReference>
<sequence length="996" mass="116555">MNKNEEILSKATPNFIYKFFTQPNSEETSKWLNSEINLICFSQMSAGANQTFLKVIDGSIPPQYYAIVHLGIDDNGKATSYVKKMIRIENFSITNYYGKLFILAKKVTIFLNIDDFDIEDLFKKYHLQSISYFLLNSQNENNNSRNYSHINEYNNENNSRNICYQSREYDNENNSKNYDKSNEYNENNLRSSYGNYRTPNDNFSKEHKLKGYNSNYNENSKNYHDTRVENNDKYMINQMQSQNRGNFMHNENSSYNNYSSNFNDYENKKEIIPSSQKKPVSCQVTSVYNRMNTNNYIDNNSSDNENYNKNSHNINRNVKGNRINNYDPIHRNINNLREENSFQENIKNSSNIGNNSPNHFYENELYEQERTNEYRNNNSMNSRNNFNTYDNNYNREYDNKTSMHKYVEEKEDLYYNKKMNYSSNNEEESKIYANTNNHKQNNLVKISRSDESLNERYSPIDKNNNREILFSSLNNEDAMKKIKSGSFDNLYEAKEKLHDNDVMDKKNDKMLKENALNRNIRKCSPYQNNAVIKINEGILMPINKLSQYSSKWIIKARVQSKDNIRKFFSANKEGKVFNIELCDEDGEIKANFFGKAVDKWYDFLEVGKIYKISKGNIKSANKKFNTLKHDCEITLDENSIIELLEENDSIPKFIYNFSSIDNIKNMNTGSLVDVIGVVFSFQEIIQVLIKKTGQYKEKRDLVIIDDSNETINVTLWGEHALKVEENALKDNCIICFKYLKIGEWQGKKLESHPKTKIEINPDIEKACFLKSWWIDNKKSVCSSINLNTNIFNLETQKTIEEIKKDVNLANEDTLSGKGIIFTTFGFIDHIYNSIPVYSACPDCNKKMTTNVVEDDIDSSPNSEESMYCSKCNKNNIPIYNYSINLKITDDTDSLRASAFANCAKTIMNGLSADEFMKLRQEYISQENIENFDIIEKVKLNEFFFRVKAYMTSHMDELKKNYTILEIIPLNKVLVDNCKYLIKSIKNLTAKKESENE</sequence>
<evidence type="ECO:0000256" key="2">
    <source>
        <dbReference type="ARBA" id="ARBA00005690"/>
    </source>
</evidence>
<evidence type="ECO:0000259" key="11">
    <source>
        <dbReference type="Pfam" id="PF08646"/>
    </source>
</evidence>
<keyword evidence="7" id="KW-0238">DNA-binding</keyword>
<organism evidence="13 14">
    <name type="scientific">Plasmodium relictum</name>
    <dbReference type="NCBI Taxonomy" id="85471"/>
    <lineage>
        <taxon>Eukaryota</taxon>
        <taxon>Sar</taxon>
        <taxon>Alveolata</taxon>
        <taxon>Apicomplexa</taxon>
        <taxon>Aconoidasida</taxon>
        <taxon>Haemosporida</taxon>
        <taxon>Plasmodiidae</taxon>
        <taxon>Plasmodium</taxon>
        <taxon>Plasmodium (Haemamoeba)</taxon>
    </lineage>
</organism>
<evidence type="ECO:0000256" key="5">
    <source>
        <dbReference type="ARBA" id="ARBA00022771"/>
    </source>
</evidence>
<evidence type="ECO:0000256" key="1">
    <source>
        <dbReference type="ARBA" id="ARBA00004123"/>
    </source>
</evidence>
<dbReference type="GO" id="GO:0003677">
    <property type="term" value="F:DNA binding"/>
    <property type="evidence" value="ECO:0007669"/>
    <property type="project" value="UniProtKB-KW"/>
</dbReference>
<dbReference type="Gene3D" id="2.40.50.140">
    <property type="entry name" value="Nucleic acid-binding proteins"/>
    <property type="match status" value="3"/>
</dbReference>
<dbReference type="AlphaFoldDB" id="A0A1J1H0U4"/>
<accession>A0A1J1H0U4</accession>
<keyword evidence="6" id="KW-0862">Zinc</keyword>
<evidence type="ECO:0000256" key="3">
    <source>
        <dbReference type="ARBA" id="ARBA00022705"/>
    </source>
</evidence>
<evidence type="ECO:0000256" key="8">
    <source>
        <dbReference type="ARBA" id="ARBA00023242"/>
    </source>
</evidence>
<dbReference type="Pfam" id="PF16900">
    <property type="entry name" value="REPA_OB_2"/>
    <property type="match status" value="1"/>
</dbReference>
<protein>
    <submittedName>
        <fullName evidence="13">Replication protein A1, large subunit, putative</fullName>
    </submittedName>
</protein>
<dbReference type="Proteomes" id="UP000220158">
    <property type="component" value="Chromosome 3"/>
</dbReference>
<dbReference type="KEGG" id="prel:PRELSG_0306800"/>
<dbReference type="FunFam" id="2.40.50.140:FF:000041">
    <property type="entry name" value="Replication protein A subunit"/>
    <property type="match status" value="1"/>
</dbReference>